<evidence type="ECO:0000256" key="1">
    <source>
        <dbReference type="SAM" id="Phobius"/>
    </source>
</evidence>
<reference evidence="3" key="1">
    <citation type="submission" date="2016-07" db="EMBL/GenBank/DDBJ databases">
        <authorList>
            <person name="Florea S."/>
            <person name="Webb J.S."/>
            <person name="Jaromczyk J."/>
            <person name="Schardl C.L."/>
        </authorList>
    </citation>
    <scope>NUCLEOTIDE SEQUENCE [LARGE SCALE GENOMIC DNA]</scope>
    <source>
        <strain evidence="3">CY1</strain>
    </source>
</reference>
<dbReference type="Proteomes" id="UP000190626">
    <property type="component" value="Unassembled WGS sequence"/>
</dbReference>
<sequence length="142" mass="16320">MMKMRLGHYLLTTLITLLVCPTILQLIIIIFIANERIAFESFLGTIVFAIFTIPTLVVIGIPSSILINKIVKRINRLKLLFETIFYIVFAVLGVVITILALNENKDHSNIFDKDNLLIYSYGILCALTFQTSLRLTRRWLKF</sequence>
<evidence type="ECO:0000313" key="3">
    <source>
        <dbReference type="Proteomes" id="UP000190626"/>
    </source>
</evidence>
<feature type="transmembrane region" description="Helical" evidence="1">
    <location>
        <begin position="116"/>
        <end position="136"/>
    </location>
</feature>
<keyword evidence="1" id="KW-0472">Membrane</keyword>
<proteinExistence type="predicted"/>
<gene>
    <name evidence="2" type="ORF">BC351_00010</name>
</gene>
<keyword evidence="1" id="KW-1133">Transmembrane helix</keyword>
<dbReference type="AlphaFoldDB" id="A0A1V4HRU4"/>
<protein>
    <submittedName>
        <fullName evidence="2">Uncharacterized protein</fullName>
    </submittedName>
</protein>
<dbReference type="STRING" id="1469647.BC351_00010"/>
<dbReference type="EMBL" id="MBTG01000001">
    <property type="protein sequence ID" value="OPH61664.1"/>
    <property type="molecule type" value="Genomic_DNA"/>
</dbReference>
<accession>A0A1V4HRU4</accession>
<organism evidence="2 3">
    <name type="scientific">Paenibacillus ferrarius</name>
    <dbReference type="NCBI Taxonomy" id="1469647"/>
    <lineage>
        <taxon>Bacteria</taxon>
        <taxon>Bacillati</taxon>
        <taxon>Bacillota</taxon>
        <taxon>Bacilli</taxon>
        <taxon>Bacillales</taxon>
        <taxon>Paenibacillaceae</taxon>
        <taxon>Paenibacillus</taxon>
    </lineage>
</organism>
<keyword evidence="3" id="KW-1185">Reference proteome</keyword>
<name>A0A1V4HRU4_9BACL</name>
<feature type="transmembrane region" description="Helical" evidence="1">
    <location>
        <begin position="45"/>
        <end position="67"/>
    </location>
</feature>
<dbReference type="RefSeq" id="WP_079408660.1">
    <property type="nucleotide sequence ID" value="NZ_MBTG01000001.1"/>
</dbReference>
<comment type="caution">
    <text evidence="2">The sequence shown here is derived from an EMBL/GenBank/DDBJ whole genome shotgun (WGS) entry which is preliminary data.</text>
</comment>
<evidence type="ECO:0000313" key="2">
    <source>
        <dbReference type="EMBL" id="OPH61664.1"/>
    </source>
</evidence>
<feature type="transmembrane region" description="Helical" evidence="1">
    <location>
        <begin position="9"/>
        <end position="33"/>
    </location>
</feature>
<feature type="transmembrane region" description="Helical" evidence="1">
    <location>
        <begin position="79"/>
        <end position="101"/>
    </location>
</feature>
<keyword evidence="1" id="KW-0812">Transmembrane</keyword>